<dbReference type="EMBL" id="JABBWE010000024">
    <property type="protein sequence ID" value="KAG1794848.1"/>
    <property type="molecule type" value="Genomic_DNA"/>
</dbReference>
<dbReference type="RefSeq" id="XP_041160887.1">
    <property type="nucleotide sequence ID" value="XM_041302838.1"/>
</dbReference>
<dbReference type="GeneID" id="64596602"/>
<accession>A0A9P7AT12</accession>
<dbReference type="AlphaFoldDB" id="A0A9P7AT12"/>
<dbReference type="Proteomes" id="UP000719766">
    <property type="component" value="Unassembled WGS sequence"/>
</dbReference>
<comment type="caution">
    <text evidence="1">The sequence shown here is derived from an EMBL/GenBank/DDBJ whole genome shotgun (WGS) entry which is preliminary data.</text>
</comment>
<proteinExistence type="predicted"/>
<sequence length="190" mass="21986">MTGTSVIDHLLSTVQQSSPVMCATSRTRGHLHHPLPSYSYMPGHRSSTPRSCVIVIFRIRRLGRPRCHFGCDAFESAHQIFTPSGLCYPHSQVSWRTLRHKWMFYPHSLTSRAAFNHSAMWVSYSRSLIVRRWTIGCCRDWRRYHSACSSYFGRYKRRIRSLNANISSSVTYSSLDSYSYLLPDGLRGFL</sequence>
<reference evidence="1" key="1">
    <citation type="journal article" date="2020" name="New Phytol.">
        <title>Comparative genomics reveals dynamic genome evolution in host specialist ectomycorrhizal fungi.</title>
        <authorList>
            <person name="Lofgren L.A."/>
            <person name="Nguyen N.H."/>
            <person name="Vilgalys R."/>
            <person name="Ruytinx J."/>
            <person name="Liao H.L."/>
            <person name="Branco S."/>
            <person name="Kuo A."/>
            <person name="LaButti K."/>
            <person name="Lipzen A."/>
            <person name="Andreopoulos W."/>
            <person name="Pangilinan J."/>
            <person name="Riley R."/>
            <person name="Hundley H."/>
            <person name="Na H."/>
            <person name="Barry K."/>
            <person name="Grigoriev I.V."/>
            <person name="Stajich J.E."/>
            <person name="Kennedy P.G."/>
        </authorList>
    </citation>
    <scope>NUCLEOTIDE SEQUENCE</scope>
    <source>
        <strain evidence="1">S12</strain>
    </source>
</reference>
<gene>
    <name evidence="1" type="ORF">HD556DRAFT_1367342</name>
</gene>
<evidence type="ECO:0000313" key="2">
    <source>
        <dbReference type="Proteomes" id="UP000719766"/>
    </source>
</evidence>
<name>A0A9P7AT12_9AGAM</name>
<organism evidence="1 2">
    <name type="scientific">Suillus plorans</name>
    <dbReference type="NCBI Taxonomy" id="116603"/>
    <lineage>
        <taxon>Eukaryota</taxon>
        <taxon>Fungi</taxon>
        <taxon>Dikarya</taxon>
        <taxon>Basidiomycota</taxon>
        <taxon>Agaricomycotina</taxon>
        <taxon>Agaricomycetes</taxon>
        <taxon>Agaricomycetidae</taxon>
        <taxon>Boletales</taxon>
        <taxon>Suillineae</taxon>
        <taxon>Suillaceae</taxon>
        <taxon>Suillus</taxon>
    </lineage>
</organism>
<protein>
    <submittedName>
        <fullName evidence="1">Uncharacterized protein</fullName>
    </submittedName>
</protein>
<evidence type="ECO:0000313" key="1">
    <source>
        <dbReference type="EMBL" id="KAG1794848.1"/>
    </source>
</evidence>
<keyword evidence="2" id="KW-1185">Reference proteome</keyword>